<feature type="compositionally biased region" description="Low complexity" evidence="7">
    <location>
        <begin position="506"/>
        <end position="519"/>
    </location>
</feature>
<dbReference type="GO" id="GO:0008483">
    <property type="term" value="F:transaminase activity"/>
    <property type="evidence" value="ECO:0007669"/>
    <property type="project" value="UniProtKB-KW"/>
</dbReference>
<keyword evidence="8" id="KW-0812">Transmembrane</keyword>
<dbReference type="SUPFAM" id="SSF53383">
    <property type="entry name" value="PLP-dependent transferases"/>
    <property type="match status" value="1"/>
</dbReference>
<dbReference type="PANTHER" id="PTHR42790">
    <property type="entry name" value="AMINOTRANSFERASE"/>
    <property type="match status" value="1"/>
</dbReference>
<keyword evidence="6" id="KW-0479">Metal-binding</keyword>
<accession>A0A178ZRQ7</accession>
<keyword evidence="5" id="KW-0663">Pyridoxal phosphate</keyword>
<dbReference type="GO" id="GO:0004497">
    <property type="term" value="F:monooxygenase activity"/>
    <property type="evidence" value="ECO:0007669"/>
    <property type="project" value="InterPro"/>
</dbReference>
<sequence length="1040" mass="116393">MLALAYLGVGIGVYVVYSLAKTFYDWYRLRHIPGPFSAGFSKGWLLKHTWDGSMYIESAQQCFKYGPLVRIGPNDLITSDPEILKTMGAARSPYRRSDWYDALRVDRDNILSERNEERHAMLRAKMAPGYAGKENPTLEQSIDDCIAKLVDLIERNYISTPEEFRPMDFARKAQYLTLDILSAIAFGGAFGFLDKDEDVFHYIQTTESTIPAMILCAAFPGLSKVFQSPLMKFLMPKDTDAYGLGKIMGVAKGVVAERFQPESKPRMDMLGSFLRHGLSREDAETETMVQILAGSDTTASAIRATMLHILTNPPVLAKLLAELSSSHISDPIQDAEARKLPYLQAVIKEGLRIHPPVTGLQSKCVPPGGDTLHGYYVPGGTKIGSCAFGLFLDEGLWGPDAKVFRPERFLEGTPEEIKRKEANVDMVFGYGRSSCLGKSIAFIELNKVFAQLLRKFEFTIVDPQHPWKSFSAGLPNPGYFPYDTLEASTALPDRFKPTPNKPVDPPASAAAKPSLSEAPTASRVLVPHDSAEPNLLRKIDLTTALQYGTAQGYPPLYSFIRAFTQRHLHPNVPYKDGPEVILTCGSTDGFSKAIECFSNIWDEERDWIREREGILCEEFAYMNAIQAAKPRGLNVVPVTIDDEGMTAYGKGGLEDVLVSWDKNKGKRPHLMYTVTMGQNPTSGLLSLKRRKEIYALCQKYDIIIIEDDPYWYLQYPSANEMSMKTRGKPVSENFPSDSSYNYNTASGGKSGGFPFLDSLVPSYLSVDVDGRVVRLDTFSKTVAPGCRLGWITAQPDVVDRILRITETSTQQPSGFVQSMIAELIIGPSADGDPGKGGSKDGSGWKADGWVRWLEGLRGNYERRMQVMASTLEEGKYLIQDSKPKSNVFAPDDMEYEVVHKTQMYDFDYPMAGMFLWLHARFETHPLFNEVDHARLSQALWILFTTDPYLVLLSPGTMFCPTPEIMKEKGWQYFRLCFAAVDEDVVQKHTENIVAAFRHFWTIDDVKVIDKLLEEDDDAQERFAQLAIQNQGSFAVNPIMC</sequence>
<organism evidence="10 11">
    <name type="scientific">Fonsecaea erecta</name>
    <dbReference type="NCBI Taxonomy" id="1367422"/>
    <lineage>
        <taxon>Eukaryota</taxon>
        <taxon>Fungi</taxon>
        <taxon>Dikarya</taxon>
        <taxon>Ascomycota</taxon>
        <taxon>Pezizomycotina</taxon>
        <taxon>Eurotiomycetes</taxon>
        <taxon>Chaetothyriomycetidae</taxon>
        <taxon>Chaetothyriales</taxon>
        <taxon>Herpotrichiellaceae</taxon>
        <taxon>Fonsecaea</taxon>
    </lineage>
</organism>
<keyword evidence="8" id="KW-0472">Membrane</keyword>
<feature type="binding site" description="axial binding residue" evidence="6">
    <location>
        <position position="435"/>
    </location>
    <ligand>
        <name>heme</name>
        <dbReference type="ChEBI" id="CHEBI:30413"/>
    </ligand>
    <ligandPart>
        <name>Fe</name>
        <dbReference type="ChEBI" id="CHEBI:18248"/>
    </ligandPart>
</feature>
<keyword evidence="6" id="KW-0408">Iron</keyword>
<comment type="cofactor">
    <cofactor evidence="1">
        <name>pyridoxal 5'-phosphate</name>
        <dbReference type="ChEBI" id="CHEBI:597326"/>
    </cofactor>
</comment>
<feature type="region of interest" description="Disordered" evidence="7">
    <location>
        <begin position="491"/>
        <end position="522"/>
    </location>
</feature>
<protein>
    <recommendedName>
        <fullName evidence="9">Aminotransferase class I/classII large domain-containing protein</fullName>
    </recommendedName>
</protein>
<evidence type="ECO:0000256" key="7">
    <source>
        <dbReference type="SAM" id="MobiDB-lite"/>
    </source>
</evidence>
<feature type="transmembrane region" description="Helical" evidence="8">
    <location>
        <begin position="6"/>
        <end position="24"/>
    </location>
</feature>
<keyword evidence="8" id="KW-1133">Transmembrane helix</keyword>
<evidence type="ECO:0000256" key="4">
    <source>
        <dbReference type="ARBA" id="ARBA00022679"/>
    </source>
</evidence>
<keyword evidence="4" id="KW-0808">Transferase</keyword>
<dbReference type="PRINTS" id="PR00385">
    <property type="entry name" value="P450"/>
</dbReference>
<evidence type="ECO:0000259" key="9">
    <source>
        <dbReference type="Pfam" id="PF00155"/>
    </source>
</evidence>
<dbReference type="InterPro" id="IPR002401">
    <property type="entry name" value="Cyt_P450_E_grp-I"/>
</dbReference>
<evidence type="ECO:0000313" key="11">
    <source>
        <dbReference type="Proteomes" id="UP000078343"/>
    </source>
</evidence>
<dbReference type="OrthoDB" id="691673at2759"/>
<evidence type="ECO:0000256" key="3">
    <source>
        <dbReference type="ARBA" id="ARBA00022576"/>
    </source>
</evidence>
<keyword evidence="11" id="KW-1185">Reference proteome</keyword>
<keyword evidence="3" id="KW-0032">Aminotransferase</keyword>
<dbReference type="Proteomes" id="UP000078343">
    <property type="component" value="Unassembled WGS sequence"/>
</dbReference>
<comment type="caution">
    <text evidence="10">The sequence shown here is derived from an EMBL/GenBank/DDBJ whole genome shotgun (WGS) entry which is preliminary data.</text>
</comment>
<dbReference type="InterPro" id="IPR004839">
    <property type="entry name" value="Aminotransferase_I/II_large"/>
</dbReference>
<dbReference type="AlphaFoldDB" id="A0A178ZRQ7"/>
<comment type="cofactor">
    <cofactor evidence="6">
        <name>heme</name>
        <dbReference type="ChEBI" id="CHEBI:30413"/>
    </cofactor>
</comment>
<dbReference type="GO" id="GO:0005506">
    <property type="term" value="F:iron ion binding"/>
    <property type="evidence" value="ECO:0007669"/>
    <property type="project" value="InterPro"/>
</dbReference>
<dbReference type="InterPro" id="IPR015421">
    <property type="entry name" value="PyrdxlP-dep_Trfase_major"/>
</dbReference>
<gene>
    <name evidence="10" type="ORF">AYL99_04086</name>
</gene>
<evidence type="ECO:0000256" key="6">
    <source>
        <dbReference type="PIRSR" id="PIRSR602401-1"/>
    </source>
</evidence>
<dbReference type="InterPro" id="IPR001128">
    <property type="entry name" value="Cyt_P450"/>
</dbReference>
<dbReference type="RefSeq" id="XP_018695250.1">
    <property type="nucleotide sequence ID" value="XM_018835600.1"/>
</dbReference>
<evidence type="ECO:0000256" key="8">
    <source>
        <dbReference type="SAM" id="Phobius"/>
    </source>
</evidence>
<dbReference type="Gene3D" id="3.40.640.10">
    <property type="entry name" value="Type I PLP-dependent aspartate aminotransferase-like (Major domain)"/>
    <property type="match status" value="1"/>
</dbReference>
<reference evidence="10 11" key="1">
    <citation type="submission" date="2016-04" db="EMBL/GenBank/DDBJ databases">
        <title>Draft genome of Fonsecaea erecta CBS 125763.</title>
        <authorList>
            <person name="Weiss V.A."/>
            <person name="Vicente V.A."/>
            <person name="Raittz R.T."/>
            <person name="Moreno L.F."/>
            <person name="De Souza E.M."/>
            <person name="Pedrosa F.O."/>
            <person name="Steffens M.B."/>
            <person name="Faoro H."/>
            <person name="Tadra-Sfeir M.Z."/>
            <person name="Najafzadeh M.J."/>
            <person name="Felipe M.S."/>
            <person name="Teixeira M."/>
            <person name="Sun J."/>
            <person name="Xi L."/>
            <person name="Gomes R."/>
            <person name="De Azevedo C.M."/>
            <person name="Salgado C.G."/>
            <person name="Da Silva M.B."/>
            <person name="Nascimento M.F."/>
            <person name="Queiroz-Telles F."/>
            <person name="Attili D.S."/>
            <person name="Gorbushina A."/>
        </authorList>
    </citation>
    <scope>NUCLEOTIDE SEQUENCE [LARGE SCALE GENOMIC DNA]</scope>
    <source>
        <strain evidence="10 11">CBS 125763</strain>
    </source>
</reference>
<dbReference type="GO" id="GO:0020037">
    <property type="term" value="F:heme binding"/>
    <property type="evidence" value="ECO:0007669"/>
    <property type="project" value="InterPro"/>
</dbReference>
<evidence type="ECO:0000256" key="1">
    <source>
        <dbReference type="ARBA" id="ARBA00001933"/>
    </source>
</evidence>
<dbReference type="InterPro" id="IPR015424">
    <property type="entry name" value="PyrdxlP-dep_Trfase"/>
</dbReference>
<dbReference type="GO" id="GO:0016705">
    <property type="term" value="F:oxidoreductase activity, acting on paired donors, with incorporation or reduction of molecular oxygen"/>
    <property type="evidence" value="ECO:0007669"/>
    <property type="project" value="InterPro"/>
</dbReference>
<dbReference type="GO" id="GO:0030170">
    <property type="term" value="F:pyridoxal phosphate binding"/>
    <property type="evidence" value="ECO:0007669"/>
    <property type="project" value="InterPro"/>
</dbReference>
<proteinExistence type="inferred from homology"/>
<dbReference type="CDD" id="cd11060">
    <property type="entry name" value="CYP57A1-like"/>
    <property type="match status" value="1"/>
</dbReference>
<dbReference type="PANTHER" id="PTHR42790:SF1">
    <property type="entry name" value="AROMATIC AMINO ACID AMINOTRANSFERASE, HYPOTHETICAL (EUROFUNG)"/>
    <property type="match status" value="1"/>
</dbReference>
<dbReference type="Pfam" id="PF00155">
    <property type="entry name" value="Aminotran_1_2"/>
    <property type="match status" value="1"/>
</dbReference>
<dbReference type="CDD" id="cd00609">
    <property type="entry name" value="AAT_like"/>
    <property type="match status" value="1"/>
</dbReference>
<comment type="similarity">
    <text evidence="2">Belongs to the class-I pyridoxal-phosphate-dependent aminotransferase family.</text>
</comment>
<dbReference type="GO" id="GO:1901605">
    <property type="term" value="P:alpha-amino acid metabolic process"/>
    <property type="evidence" value="ECO:0007669"/>
    <property type="project" value="TreeGrafter"/>
</dbReference>
<dbReference type="GeneID" id="30008255"/>
<feature type="domain" description="Aminotransferase class I/classII large" evidence="9">
    <location>
        <begin position="543"/>
        <end position="831"/>
    </location>
</feature>
<dbReference type="SUPFAM" id="SSF48264">
    <property type="entry name" value="Cytochrome P450"/>
    <property type="match status" value="1"/>
</dbReference>
<dbReference type="STRING" id="1367422.A0A178ZRQ7"/>
<evidence type="ECO:0000256" key="2">
    <source>
        <dbReference type="ARBA" id="ARBA00007441"/>
    </source>
</evidence>
<dbReference type="EMBL" id="LVYI01000003">
    <property type="protein sequence ID" value="OAP61883.1"/>
    <property type="molecule type" value="Genomic_DNA"/>
</dbReference>
<name>A0A178ZRQ7_9EURO</name>
<dbReference type="InterPro" id="IPR036396">
    <property type="entry name" value="Cyt_P450_sf"/>
</dbReference>
<keyword evidence="6" id="KW-0349">Heme</keyword>
<dbReference type="InterPro" id="IPR050859">
    <property type="entry name" value="Class-I_PLP-dep_aminotransf"/>
</dbReference>
<dbReference type="PRINTS" id="PR00463">
    <property type="entry name" value="EP450I"/>
</dbReference>
<evidence type="ECO:0000256" key="5">
    <source>
        <dbReference type="ARBA" id="ARBA00022898"/>
    </source>
</evidence>
<dbReference type="Gene3D" id="1.10.630.10">
    <property type="entry name" value="Cytochrome P450"/>
    <property type="match status" value="1"/>
</dbReference>
<dbReference type="Pfam" id="PF00067">
    <property type="entry name" value="p450"/>
    <property type="match status" value="1"/>
</dbReference>
<evidence type="ECO:0000313" key="10">
    <source>
        <dbReference type="EMBL" id="OAP61883.1"/>
    </source>
</evidence>